<name>A0A833HQE1_9FIRM</name>
<keyword evidence="3" id="KW-1185">Reference proteome</keyword>
<dbReference type="RefSeq" id="WP_151864984.1">
    <property type="nucleotide sequence ID" value="NZ_WBZB01000012.1"/>
</dbReference>
<evidence type="ECO:0000313" key="3">
    <source>
        <dbReference type="Proteomes" id="UP000465601"/>
    </source>
</evidence>
<sequence length="165" mass="18917">MAALIRHTACEPQKPLWQTLLSIVGIVLGINFLVQMIHLLPAKLAALASIAVLLFSARVCSYLINRKLAKYSYLLIDNQLIIQKQLGKRENAILDIKISDIQWIGPLREFKKEKKYKKTYYLACRTRGDKVYVCEFTKNYKSYALIFQPNEAIAKELKGQLGNKQ</sequence>
<gene>
    <name evidence="2" type="ORF">F8153_03545</name>
</gene>
<dbReference type="Proteomes" id="UP000465601">
    <property type="component" value="Unassembled WGS sequence"/>
</dbReference>
<keyword evidence="1" id="KW-0812">Transmembrane</keyword>
<feature type="transmembrane region" description="Helical" evidence="1">
    <location>
        <begin position="44"/>
        <end position="64"/>
    </location>
</feature>
<organism evidence="2 3">
    <name type="scientific">Alkaliphilus serpentinus</name>
    <dbReference type="NCBI Taxonomy" id="1482731"/>
    <lineage>
        <taxon>Bacteria</taxon>
        <taxon>Bacillati</taxon>
        <taxon>Bacillota</taxon>
        <taxon>Clostridia</taxon>
        <taxon>Peptostreptococcales</taxon>
        <taxon>Natronincolaceae</taxon>
        <taxon>Alkaliphilus</taxon>
    </lineage>
</organism>
<keyword evidence="1" id="KW-1133">Transmembrane helix</keyword>
<dbReference type="AlphaFoldDB" id="A0A833HQE1"/>
<reference evidence="2 3" key="1">
    <citation type="submission" date="2019-10" db="EMBL/GenBank/DDBJ databases">
        <title>Alkaliphilus serpentinus sp. nov. and Alkaliphilus pronyensis sp. nov., two novel anaerobic alkaliphilic species isolated from the serpentinized-hosted hydrothermal field of the Prony Bay (New Caledonia).</title>
        <authorList>
            <person name="Postec A."/>
        </authorList>
    </citation>
    <scope>NUCLEOTIDE SEQUENCE [LARGE SCALE GENOMIC DNA]</scope>
    <source>
        <strain evidence="2 3">LacT</strain>
    </source>
</reference>
<feature type="transmembrane region" description="Helical" evidence="1">
    <location>
        <begin position="20"/>
        <end position="38"/>
    </location>
</feature>
<accession>A0A833HQE1</accession>
<protein>
    <submittedName>
        <fullName evidence="2">Uncharacterized protein</fullName>
    </submittedName>
</protein>
<comment type="caution">
    <text evidence="2">The sequence shown here is derived from an EMBL/GenBank/DDBJ whole genome shotgun (WGS) entry which is preliminary data.</text>
</comment>
<keyword evidence="1" id="KW-0472">Membrane</keyword>
<proteinExistence type="predicted"/>
<evidence type="ECO:0000256" key="1">
    <source>
        <dbReference type="SAM" id="Phobius"/>
    </source>
</evidence>
<dbReference type="EMBL" id="WBZB01000012">
    <property type="protein sequence ID" value="KAB3531804.1"/>
    <property type="molecule type" value="Genomic_DNA"/>
</dbReference>
<evidence type="ECO:0000313" key="2">
    <source>
        <dbReference type="EMBL" id="KAB3531804.1"/>
    </source>
</evidence>
<dbReference type="OrthoDB" id="1953575at2"/>